<comment type="caution">
    <text evidence="5">The sequence shown here is derived from an EMBL/GenBank/DDBJ whole genome shotgun (WGS) entry which is preliminary data.</text>
</comment>
<feature type="domain" description="FAD-binding PCMH-type" evidence="4">
    <location>
        <begin position="111"/>
        <end position="290"/>
    </location>
</feature>
<reference evidence="5" key="1">
    <citation type="submission" date="2021-10" db="EMBL/GenBank/DDBJ databases">
        <authorList>
            <person name="Piombo E."/>
        </authorList>
    </citation>
    <scope>NUCLEOTIDE SEQUENCE</scope>
</reference>
<gene>
    <name evidence="5" type="ORF">CBYS24578_00013307</name>
</gene>
<dbReference type="Gene3D" id="3.30.465.10">
    <property type="match status" value="2"/>
</dbReference>
<dbReference type="PANTHER" id="PTHR13878:SF91">
    <property type="entry name" value="FAD BINDING DOMAIN PROTEIN (AFU_ORTHOLOGUE AFUA_6G12070)-RELATED"/>
    <property type="match status" value="1"/>
</dbReference>
<dbReference type="InterPro" id="IPR016166">
    <property type="entry name" value="FAD-bd_PCMH"/>
</dbReference>
<comment type="similarity">
    <text evidence="1">Belongs to the oxygen-dependent FAD-linked oxidoreductase family.</text>
</comment>
<keyword evidence="3" id="KW-0732">Signal</keyword>
<evidence type="ECO:0000256" key="1">
    <source>
        <dbReference type="ARBA" id="ARBA00005466"/>
    </source>
</evidence>
<dbReference type="EMBL" id="CABFNO020001340">
    <property type="protein sequence ID" value="CAG9982543.1"/>
    <property type="molecule type" value="Genomic_DNA"/>
</dbReference>
<dbReference type="GO" id="GO:0071949">
    <property type="term" value="F:FAD binding"/>
    <property type="evidence" value="ECO:0007669"/>
    <property type="project" value="InterPro"/>
</dbReference>
<protein>
    <recommendedName>
        <fullName evidence="4">FAD-binding PCMH-type domain-containing protein</fullName>
    </recommendedName>
</protein>
<dbReference type="InterPro" id="IPR036318">
    <property type="entry name" value="FAD-bd_PCMH-like_sf"/>
</dbReference>
<feature type="signal peptide" evidence="3">
    <location>
        <begin position="1"/>
        <end position="18"/>
    </location>
</feature>
<dbReference type="InterPro" id="IPR016169">
    <property type="entry name" value="FAD-bd_PCMH_sub2"/>
</dbReference>
<organism evidence="5 6">
    <name type="scientific">Clonostachys byssicola</name>
    <dbReference type="NCBI Taxonomy" id="160290"/>
    <lineage>
        <taxon>Eukaryota</taxon>
        <taxon>Fungi</taxon>
        <taxon>Dikarya</taxon>
        <taxon>Ascomycota</taxon>
        <taxon>Pezizomycotina</taxon>
        <taxon>Sordariomycetes</taxon>
        <taxon>Hypocreomycetidae</taxon>
        <taxon>Hypocreales</taxon>
        <taxon>Bionectriaceae</taxon>
        <taxon>Clonostachys</taxon>
    </lineage>
</organism>
<dbReference type="AlphaFoldDB" id="A0A9N9U5X5"/>
<accession>A0A9N9U5X5</accession>
<dbReference type="GO" id="GO:0016491">
    <property type="term" value="F:oxidoreductase activity"/>
    <property type="evidence" value="ECO:0007669"/>
    <property type="project" value="UniProtKB-KW"/>
</dbReference>
<dbReference type="PANTHER" id="PTHR13878">
    <property type="entry name" value="GULONOLACTONE OXIDASE"/>
    <property type="match status" value="1"/>
</dbReference>
<evidence type="ECO:0000259" key="4">
    <source>
        <dbReference type="PROSITE" id="PS51387"/>
    </source>
</evidence>
<proteinExistence type="inferred from homology"/>
<evidence type="ECO:0000313" key="5">
    <source>
        <dbReference type="EMBL" id="CAG9982543.1"/>
    </source>
</evidence>
<sequence length="579" mass="63636">MELNVFVLLLAVSYYVVARVVDCRTLPGDVGWPSREDWMNLNASVHGRLFSIVPLATVCHGANFDPEQCKALRENWSSYLTHAETAGSVIPPYYQNQTCNPFTTRSSRCEMGNHVSYAIRAGSAKDIASGIKFARDRNVRLVIRNTGHDFLGKSIGRGGLAIWTRDLNKAEFIPSYRSALYEGPAMKLGAGIRAFEAVEAAHSNKVRLITGYCSTVGIVGGFLQGGGSGPLSSVYGLAADQVLEYEVVTASGEVVTASPFEHKELYWALSGGGGGTFGIVVSATVRVFEDGRMGGAKLRFSRNNVESDTVYDLLGSLLDLSPMLAEAGLQFAFQITPAAFEITPISAPGLSSDALSKLLEPFVSRLDQEGIDYSYQVSTLPDYKSFYEIYLGPTPEGPYRANVQVGSRFVPRTSLETHRTKIIEATRNITENTPVYIVFHVANVTQTSVKKPVSDNAVLPQWRQTIIHAMAVLAWDFEIAQTEMLSKQAELTESVIPQLRAALPPDSGTYLNEAEVGISTWKEDFFGDNYEKLRQVKYKYDPEDLFYASTAVGSDAWWVASDGRLCRANPSNVLRFREL</sequence>
<evidence type="ECO:0000256" key="2">
    <source>
        <dbReference type="ARBA" id="ARBA00023002"/>
    </source>
</evidence>
<dbReference type="SUPFAM" id="SSF56176">
    <property type="entry name" value="FAD-binding/transporter-associated domain-like"/>
    <property type="match status" value="1"/>
</dbReference>
<dbReference type="Pfam" id="PF08031">
    <property type="entry name" value="BBE"/>
    <property type="match status" value="1"/>
</dbReference>
<evidence type="ECO:0000256" key="3">
    <source>
        <dbReference type="SAM" id="SignalP"/>
    </source>
</evidence>
<feature type="chain" id="PRO_5040293980" description="FAD-binding PCMH-type domain-containing protein" evidence="3">
    <location>
        <begin position="19"/>
        <end position="579"/>
    </location>
</feature>
<dbReference type="PROSITE" id="PS51387">
    <property type="entry name" value="FAD_PCMH"/>
    <property type="match status" value="1"/>
</dbReference>
<dbReference type="InterPro" id="IPR050432">
    <property type="entry name" value="FAD-linked_Oxidoreductases_BP"/>
</dbReference>
<dbReference type="Proteomes" id="UP000754883">
    <property type="component" value="Unassembled WGS sequence"/>
</dbReference>
<dbReference type="OrthoDB" id="9983560at2759"/>
<name>A0A9N9U5X5_9HYPO</name>
<keyword evidence="2" id="KW-0560">Oxidoreductase</keyword>
<dbReference type="InterPro" id="IPR012951">
    <property type="entry name" value="BBE"/>
</dbReference>
<keyword evidence="6" id="KW-1185">Reference proteome</keyword>
<evidence type="ECO:0000313" key="6">
    <source>
        <dbReference type="Proteomes" id="UP000754883"/>
    </source>
</evidence>
<dbReference type="Pfam" id="PF01565">
    <property type="entry name" value="FAD_binding_4"/>
    <property type="match status" value="1"/>
</dbReference>
<dbReference type="InterPro" id="IPR006094">
    <property type="entry name" value="Oxid_FAD_bind_N"/>
</dbReference>